<dbReference type="AlphaFoldDB" id="A0AAV8AAG4"/>
<accession>A0AAV8AAG4</accession>
<evidence type="ECO:0000256" key="2">
    <source>
        <dbReference type="ARBA" id="ARBA00023203"/>
    </source>
</evidence>
<dbReference type="EMBL" id="JANTQA010000012">
    <property type="protein sequence ID" value="KAJ3449820.1"/>
    <property type="molecule type" value="Genomic_DNA"/>
</dbReference>
<dbReference type="GO" id="GO:0003779">
    <property type="term" value="F:actin binding"/>
    <property type="evidence" value="ECO:0007669"/>
    <property type="project" value="UniProtKB-KW"/>
</dbReference>
<evidence type="ECO:0000256" key="1">
    <source>
        <dbReference type="ARBA" id="ARBA00006844"/>
    </source>
</evidence>
<dbReference type="Proteomes" id="UP001146793">
    <property type="component" value="Unassembled WGS sequence"/>
</dbReference>
<comment type="similarity">
    <text evidence="1">Belongs to the actin-binding proteins ADF family.</text>
</comment>
<feature type="domain" description="ADF-H" evidence="4">
    <location>
        <begin position="80"/>
        <end position="213"/>
    </location>
</feature>
<name>A0AAV8AAG4_9EUKA</name>
<protein>
    <submittedName>
        <fullName evidence="5">Cofilin/actin-depolymerizing factor homolog-related</fullName>
    </submittedName>
</protein>
<dbReference type="GO" id="GO:0015629">
    <property type="term" value="C:actin cytoskeleton"/>
    <property type="evidence" value="ECO:0007669"/>
    <property type="project" value="InterPro"/>
</dbReference>
<dbReference type="Pfam" id="PF00241">
    <property type="entry name" value="Cofilin_ADF"/>
    <property type="match status" value="1"/>
</dbReference>
<dbReference type="GO" id="GO:0030042">
    <property type="term" value="P:actin filament depolymerization"/>
    <property type="evidence" value="ECO:0007669"/>
    <property type="project" value="InterPro"/>
</dbReference>
<keyword evidence="2" id="KW-0009">Actin-binding</keyword>
<comment type="caution">
    <text evidence="5">The sequence shown here is derived from an EMBL/GenBank/DDBJ whole genome shotgun (WGS) entry which is preliminary data.</text>
</comment>
<evidence type="ECO:0000259" key="4">
    <source>
        <dbReference type="PROSITE" id="PS51263"/>
    </source>
</evidence>
<organism evidence="5 6">
    <name type="scientific">Anaeramoeba flamelloides</name>
    <dbReference type="NCBI Taxonomy" id="1746091"/>
    <lineage>
        <taxon>Eukaryota</taxon>
        <taxon>Metamonada</taxon>
        <taxon>Anaeramoebidae</taxon>
        <taxon>Anaeramoeba</taxon>
    </lineage>
</organism>
<dbReference type="InterPro" id="IPR017904">
    <property type="entry name" value="ADF/Cofilin"/>
</dbReference>
<reference evidence="5" key="1">
    <citation type="submission" date="2022-08" db="EMBL/GenBank/DDBJ databases">
        <title>Novel sulphate-reducing endosymbionts in the free-living metamonad Anaeramoeba.</title>
        <authorList>
            <person name="Jerlstrom-Hultqvist J."/>
            <person name="Cepicka I."/>
            <person name="Gallot-Lavallee L."/>
            <person name="Salas-Leiva D."/>
            <person name="Curtis B.A."/>
            <person name="Zahonova K."/>
            <person name="Pipaliya S."/>
            <person name="Dacks J."/>
            <person name="Roger A.J."/>
        </authorList>
    </citation>
    <scope>NUCLEOTIDE SEQUENCE</scope>
    <source>
        <strain evidence="5">Busselton2</strain>
    </source>
</reference>
<dbReference type="Gene3D" id="3.40.20.10">
    <property type="entry name" value="Severin"/>
    <property type="match status" value="1"/>
</dbReference>
<feature type="transmembrane region" description="Helical" evidence="3">
    <location>
        <begin position="52"/>
        <end position="69"/>
    </location>
</feature>
<gene>
    <name evidence="5" type="ORF">M0812_05980</name>
</gene>
<dbReference type="PROSITE" id="PS51263">
    <property type="entry name" value="ADF_H"/>
    <property type="match status" value="1"/>
</dbReference>
<dbReference type="CDD" id="cd11286">
    <property type="entry name" value="ADF_cofilin_like"/>
    <property type="match status" value="1"/>
</dbReference>
<keyword evidence="3" id="KW-0472">Membrane</keyword>
<dbReference type="PANTHER" id="PTHR11913">
    <property type="entry name" value="COFILIN-RELATED"/>
    <property type="match status" value="1"/>
</dbReference>
<dbReference type="SMART" id="SM00102">
    <property type="entry name" value="ADF"/>
    <property type="match status" value="1"/>
</dbReference>
<dbReference type="InterPro" id="IPR029006">
    <property type="entry name" value="ADF-H/Gelsolin-like_dom_sf"/>
</dbReference>
<evidence type="ECO:0000256" key="3">
    <source>
        <dbReference type="SAM" id="Phobius"/>
    </source>
</evidence>
<keyword evidence="3" id="KW-0812">Transmembrane</keyword>
<dbReference type="PRINTS" id="PR00006">
    <property type="entry name" value="COFILIN"/>
</dbReference>
<dbReference type="InterPro" id="IPR002108">
    <property type="entry name" value="ADF-H"/>
</dbReference>
<evidence type="ECO:0000313" key="5">
    <source>
        <dbReference type="EMBL" id="KAJ3449820.1"/>
    </source>
</evidence>
<sequence length="218" mass="24959">MNNLNYIENIKEFTFNNGLSLGIQLGSILDVALEQQEKKARIIFRSMDNSRLACFILITVLLVNQTLIYPGSSTFFHVGGTGISTNDDCIEAYNDLKLNKKYRYVIFKLNDNDDEIVIDQTGDTNATYDDFTACLPSNECRYAVFDYEFDVEGQTRNKLLFVAWSPDNSRVRYKMLYSTTKSSFKKKLIGIGVEIQATDSSEIDREEVNDKVMKNVRK</sequence>
<proteinExistence type="inferred from homology"/>
<dbReference type="SUPFAM" id="SSF55753">
    <property type="entry name" value="Actin depolymerizing proteins"/>
    <property type="match status" value="1"/>
</dbReference>
<evidence type="ECO:0000313" key="6">
    <source>
        <dbReference type="Proteomes" id="UP001146793"/>
    </source>
</evidence>
<keyword evidence="3" id="KW-1133">Transmembrane helix</keyword>